<reference evidence="1" key="1">
    <citation type="submission" date="2020-03" db="EMBL/GenBank/DDBJ databases">
        <authorList>
            <person name="Weist P."/>
        </authorList>
    </citation>
    <scope>NUCLEOTIDE SEQUENCE</scope>
</reference>
<sequence>MAAIWQGKSKGLRKRLAITEVPVDVCVIKNPHLWPSSPSSCPRPYPLFRLYITLSISMLENSLVWLQFKSIITINWHYKMLSVVMEAFPAGRLVMHRILFVRQAELIAVAVANI</sequence>
<dbReference type="AlphaFoldDB" id="A0A9N7V9T9"/>
<evidence type="ECO:0000313" key="2">
    <source>
        <dbReference type="Proteomes" id="UP001153269"/>
    </source>
</evidence>
<dbReference type="Proteomes" id="UP001153269">
    <property type="component" value="Unassembled WGS sequence"/>
</dbReference>
<evidence type="ECO:0000313" key="1">
    <source>
        <dbReference type="EMBL" id="CAB1445503.1"/>
    </source>
</evidence>
<gene>
    <name evidence="1" type="ORF">PLEPLA_LOCUS33234</name>
</gene>
<proteinExistence type="predicted"/>
<accession>A0A9N7V9T9</accession>
<protein>
    <submittedName>
        <fullName evidence="1">Uncharacterized protein</fullName>
    </submittedName>
</protein>
<comment type="caution">
    <text evidence="1">The sequence shown here is derived from an EMBL/GenBank/DDBJ whole genome shotgun (WGS) entry which is preliminary data.</text>
</comment>
<keyword evidence="2" id="KW-1185">Reference proteome</keyword>
<organism evidence="1 2">
    <name type="scientific">Pleuronectes platessa</name>
    <name type="common">European plaice</name>
    <dbReference type="NCBI Taxonomy" id="8262"/>
    <lineage>
        <taxon>Eukaryota</taxon>
        <taxon>Metazoa</taxon>
        <taxon>Chordata</taxon>
        <taxon>Craniata</taxon>
        <taxon>Vertebrata</taxon>
        <taxon>Euteleostomi</taxon>
        <taxon>Actinopterygii</taxon>
        <taxon>Neopterygii</taxon>
        <taxon>Teleostei</taxon>
        <taxon>Neoteleostei</taxon>
        <taxon>Acanthomorphata</taxon>
        <taxon>Carangaria</taxon>
        <taxon>Pleuronectiformes</taxon>
        <taxon>Pleuronectoidei</taxon>
        <taxon>Pleuronectidae</taxon>
        <taxon>Pleuronectes</taxon>
    </lineage>
</organism>
<name>A0A9N7V9T9_PLEPL</name>
<dbReference type="EMBL" id="CADEAL010003669">
    <property type="protein sequence ID" value="CAB1445503.1"/>
    <property type="molecule type" value="Genomic_DNA"/>
</dbReference>